<keyword evidence="2" id="KW-1185">Reference proteome</keyword>
<comment type="caution">
    <text evidence="1">The sequence shown here is derived from an EMBL/GenBank/DDBJ whole genome shotgun (WGS) entry which is preliminary data.</text>
</comment>
<reference evidence="1" key="1">
    <citation type="journal article" date="2020" name="G3 (Bethesda)">
        <title>High-Quality Assemblies for Three Invasive Social Wasps from the &lt;i&gt;Vespula&lt;/i&gt; Genus.</title>
        <authorList>
            <person name="Harrop T.W.R."/>
            <person name="Guhlin J."/>
            <person name="McLaughlin G.M."/>
            <person name="Permina E."/>
            <person name="Stockwell P."/>
            <person name="Gilligan J."/>
            <person name="Le Lec M.F."/>
            <person name="Gruber M.A.M."/>
            <person name="Quinn O."/>
            <person name="Lovegrove M."/>
            <person name="Duncan E.J."/>
            <person name="Remnant E.J."/>
            <person name="Van Eeckhoven J."/>
            <person name="Graham B."/>
            <person name="Knapp R.A."/>
            <person name="Langford K.W."/>
            <person name="Kronenberg Z."/>
            <person name="Press M.O."/>
            <person name="Eacker S.M."/>
            <person name="Wilson-Rankin E.E."/>
            <person name="Purcell J."/>
            <person name="Lester P.J."/>
            <person name="Dearden P.K."/>
        </authorList>
    </citation>
    <scope>NUCLEOTIDE SEQUENCE</scope>
    <source>
        <strain evidence="1">Volc-1</strain>
    </source>
</reference>
<dbReference type="EMBL" id="JACSDY010000013">
    <property type="protein sequence ID" value="KAF7410591.1"/>
    <property type="molecule type" value="Genomic_DNA"/>
</dbReference>
<name>A0A834KRK9_VESPE</name>
<dbReference type="AlphaFoldDB" id="A0A834KRK9"/>
<organism evidence="1 2">
    <name type="scientific">Vespula pensylvanica</name>
    <name type="common">Western yellow jacket</name>
    <name type="synonym">Wasp</name>
    <dbReference type="NCBI Taxonomy" id="30213"/>
    <lineage>
        <taxon>Eukaryota</taxon>
        <taxon>Metazoa</taxon>
        <taxon>Ecdysozoa</taxon>
        <taxon>Arthropoda</taxon>
        <taxon>Hexapoda</taxon>
        <taxon>Insecta</taxon>
        <taxon>Pterygota</taxon>
        <taxon>Neoptera</taxon>
        <taxon>Endopterygota</taxon>
        <taxon>Hymenoptera</taxon>
        <taxon>Apocrita</taxon>
        <taxon>Aculeata</taxon>
        <taxon>Vespoidea</taxon>
        <taxon>Vespidae</taxon>
        <taxon>Vespinae</taxon>
        <taxon>Vespula</taxon>
    </lineage>
</organism>
<sequence length="153" mass="17448">MIRSNEIVQLSASVYTCESVSDTIHQRNASGGFFSLFFCFGLLCCRKRFRDRFYSAEQPLPKLRNPKATTRFLSTYKRPARFFQQAHKSRPPFHFLVFRGNDALTKTFALVSGPVDEHLRGDDVAEGHEHLHELGVTELLWQVVDEQVAALGS</sequence>
<proteinExistence type="predicted"/>
<evidence type="ECO:0000313" key="1">
    <source>
        <dbReference type="EMBL" id="KAF7410591.1"/>
    </source>
</evidence>
<gene>
    <name evidence="1" type="ORF">H0235_013198</name>
</gene>
<protein>
    <submittedName>
        <fullName evidence="1">Uncharacterized protein</fullName>
    </submittedName>
</protein>
<accession>A0A834KRK9</accession>
<dbReference type="Proteomes" id="UP000600918">
    <property type="component" value="Unassembled WGS sequence"/>
</dbReference>
<evidence type="ECO:0000313" key="2">
    <source>
        <dbReference type="Proteomes" id="UP000600918"/>
    </source>
</evidence>